<dbReference type="PANTHER" id="PTHR11178">
    <property type="entry name" value="IRON-SULFUR CLUSTER SCAFFOLD PROTEIN NFU-RELATED"/>
    <property type="match status" value="1"/>
</dbReference>
<dbReference type="RefSeq" id="WP_039688251.1">
    <property type="nucleotide sequence ID" value="NZ_CP009302.1"/>
</dbReference>
<dbReference type="GO" id="GO:0051536">
    <property type="term" value="F:iron-sulfur cluster binding"/>
    <property type="evidence" value="ECO:0007669"/>
    <property type="project" value="InterPro"/>
</dbReference>
<dbReference type="Gene3D" id="3.30.300.130">
    <property type="entry name" value="Fe-S cluster assembly (FSCA)"/>
    <property type="match status" value="1"/>
</dbReference>
<sequence length="77" mass="7971">MVDKNSVQTVLDLIRPSLVADGGDAHLVDVSEDGVVTVELVGACKGCPMSALTLANGIERILKERVPGVTKVVAADN</sequence>
<dbReference type="HOGENOM" id="CLU_060555_4_2_11"/>
<dbReference type="STRING" id="1531429.JI75_01725"/>
<gene>
    <name evidence="3" type="ORF">JI75_01725</name>
</gene>
<dbReference type="GO" id="GO:0005506">
    <property type="term" value="F:iron ion binding"/>
    <property type="evidence" value="ECO:0007669"/>
    <property type="project" value="InterPro"/>
</dbReference>
<name>A0A0A8B2N1_9ACTN</name>
<dbReference type="KEGG" id="cbac:JI75_01725"/>
<keyword evidence="4" id="KW-1185">Reference proteome</keyword>
<evidence type="ECO:0000259" key="2">
    <source>
        <dbReference type="Pfam" id="PF01106"/>
    </source>
</evidence>
<comment type="function">
    <text evidence="1">May be involved in the formation or repair of [Fe-S] clusters present in iron-sulfur proteins.</text>
</comment>
<dbReference type="AlphaFoldDB" id="A0A0A8B2N1"/>
<dbReference type="Pfam" id="PF01106">
    <property type="entry name" value="NifU"/>
    <property type="match status" value="1"/>
</dbReference>
<organism evidence="3 4">
    <name type="scientific">Berryella intestinalis</name>
    <dbReference type="NCBI Taxonomy" id="1531429"/>
    <lineage>
        <taxon>Bacteria</taxon>
        <taxon>Bacillati</taxon>
        <taxon>Actinomycetota</taxon>
        <taxon>Coriobacteriia</taxon>
        <taxon>Eggerthellales</taxon>
        <taxon>Eggerthellaceae</taxon>
        <taxon>Berryella</taxon>
    </lineage>
</organism>
<reference evidence="4" key="1">
    <citation type="submission" date="2014-08" db="EMBL/GenBank/DDBJ databases">
        <title>Coriobacteriaceae sp. complete genome.</title>
        <authorList>
            <person name="Looft T."/>
            <person name="Bayles D.O."/>
            <person name="Stanton T.B."/>
        </authorList>
    </citation>
    <scope>NUCLEOTIDE SEQUENCE [LARGE SCALE GENOMIC DNA]</scope>
    <source>
        <strain evidence="4">68-1-3</strain>
    </source>
</reference>
<evidence type="ECO:0000256" key="1">
    <source>
        <dbReference type="ARBA" id="ARBA00049958"/>
    </source>
</evidence>
<dbReference type="InterPro" id="IPR034904">
    <property type="entry name" value="FSCA_dom_sf"/>
</dbReference>
<dbReference type="OrthoDB" id="9798220at2"/>
<dbReference type="EMBL" id="CP009302">
    <property type="protein sequence ID" value="AJC11594.1"/>
    <property type="molecule type" value="Genomic_DNA"/>
</dbReference>
<dbReference type="SUPFAM" id="SSF117916">
    <property type="entry name" value="Fe-S cluster assembly (FSCA) domain-like"/>
    <property type="match status" value="1"/>
</dbReference>
<reference evidence="3 4" key="2">
    <citation type="journal article" date="2015" name="Genome Announc.">
        <title>Complete Genome Sequence of Coriobacteriaceae Strain 68-1-3, a Novel Mucus-Degrading Isolate from the Swine Intestinal Tract.</title>
        <authorList>
            <person name="Looft T."/>
            <person name="Bayles D.O."/>
            <person name="Alt D.P."/>
            <person name="Stanton T.B."/>
        </authorList>
    </citation>
    <scope>NUCLEOTIDE SEQUENCE [LARGE SCALE GENOMIC DNA]</scope>
    <source>
        <strain evidence="3 4">68-1-3</strain>
    </source>
</reference>
<dbReference type="GO" id="GO:0016226">
    <property type="term" value="P:iron-sulfur cluster assembly"/>
    <property type="evidence" value="ECO:0007669"/>
    <property type="project" value="InterPro"/>
</dbReference>
<feature type="domain" description="NIF system FeS cluster assembly NifU C-terminal" evidence="2">
    <location>
        <begin position="7"/>
        <end position="73"/>
    </location>
</feature>
<dbReference type="InterPro" id="IPR001075">
    <property type="entry name" value="NIF_FeS_clus_asmbl_NifU_C"/>
</dbReference>
<evidence type="ECO:0000313" key="4">
    <source>
        <dbReference type="Proteomes" id="UP000031121"/>
    </source>
</evidence>
<proteinExistence type="predicted"/>
<accession>A0A0A8B2N1</accession>
<dbReference type="Proteomes" id="UP000031121">
    <property type="component" value="Chromosome"/>
</dbReference>
<protein>
    <submittedName>
        <fullName evidence="3">Nitrogen fixation protein NifU</fullName>
    </submittedName>
</protein>
<evidence type="ECO:0000313" key="3">
    <source>
        <dbReference type="EMBL" id="AJC11594.1"/>
    </source>
</evidence>